<keyword evidence="2" id="KW-1185">Reference proteome</keyword>
<dbReference type="RefSeq" id="WP_073337360.1">
    <property type="nucleotide sequence ID" value="NZ_FQXM01000004.1"/>
</dbReference>
<proteinExistence type="predicted"/>
<dbReference type="STRING" id="1121316.SAMN02745207_01034"/>
<dbReference type="SUPFAM" id="SSF53795">
    <property type="entry name" value="PEP carboxykinase-like"/>
    <property type="match status" value="1"/>
</dbReference>
<organism evidence="1 2">
    <name type="scientific">Clostridium grantii DSM 8605</name>
    <dbReference type="NCBI Taxonomy" id="1121316"/>
    <lineage>
        <taxon>Bacteria</taxon>
        <taxon>Bacillati</taxon>
        <taxon>Bacillota</taxon>
        <taxon>Clostridia</taxon>
        <taxon>Eubacteriales</taxon>
        <taxon>Clostridiaceae</taxon>
        <taxon>Clostridium</taxon>
    </lineage>
</organism>
<reference evidence="1 2" key="1">
    <citation type="submission" date="2016-11" db="EMBL/GenBank/DDBJ databases">
        <authorList>
            <person name="Jaros S."/>
            <person name="Januszkiewicz K."/>
            <person name="Wedrychowicz H."/>
        </authorList>
    </citation>
    <scope>NUCLEOTIDE SEQUENCE [LARGE SCALE GENOMIC DNA]</scope>
    <source>
        <strain evidence="1 2">DSM 8605</strain>
    </source>
</reference>
<dbReference type="EMBL" id="FQXM01000004">
    <property type="protein sequence ID" value="SHH39999.1"/>
    <property type="molecule type" value="Genomic_DNA"/>
</dbReference>
<evidence type="ECO:0000313" key="2">
    <source>
        <dbReference type="Proteomes" id="UP000184447"/>
    </source>
</evidence>
<dbReference type="Proteomes" id="UP000184447">
    <property type="component" value="Unassembled WGS sequence"/>
</dbReference>
<evidence type="ECO:0000313" key="1">
    <source>
        <dbReference type="EMBL" id="SHH39999.1"/>
    </source>
</evidence>
<accession>A0A1M5SN51</accession>
<protein>
    <recommendedName>
        <fullName evidence="3">Phosphoenolpyruvate carboxykinase</fullName>
    </recommendedName>
</protein>
<sequence>MKKEFSLSKGKAMINFTAKFCTNSESLLHSYGFYRVLESYLKSVEKKQSKVYKYLASSFNTTQFTESIMNDIIKILSLLMVLDVDEVSKTNEQFKNLLSDKDSFLDFVEKLYNYWRKIERYTIIKSSRVNKNGYQNVSFIDANETFTNVIRTTYRKIEENVRKHHLNIYRQLPAGGNAGLILNSTKWPMPTSYTLLKDIPFIESIVISPPFITYPKKNTRNGIFNEVFENPLTGVEIDEDHWFCYPAKVGELLAYIYFHRDLMAHGVTLCNLFEMATVNEYKNKKPDLVYVYGCKDNCEEVTTVFYDDKENDIMLGYANYSDDVDYFGYMKKMMLTLHNLIMIKRGFLPIHGAMVNIVTKNGNSSNIIIMGDSGAGKSESLEAFRRLSEDYISEMTIIFDDMGTVKLDGDNKPMGYGTEIGAFVRLDDLDSGYAFREMDRSVFMNPDKVNARLVIPVATYKEIMKGYPIDLFLYANNYDEGEYLDFFEDIEEAKKVFTAGARMTKGTTTETGLVTSYFANPFGPVQKKEETDILIDSYFKKFYETGVQVGQLRTCLGIAGKEKTGTTEAATKLLEIIKNADN</sequence>
<name>A0A1M5SN51_9CLOT</name>
<evidence type="ECO:0008006" key="3">
    <source>
        <dbReference type="Google" id="ProtNLM"/>
    </source>
</evidence>
<gene>
    <name evidence="1" type="ORF">SAMN02745207_01034</name>
</gene>
<dbReference type="OrthoDB" id="7052199at2"/>
<dbReference type="AlphaFoldDB" id="A0A1M5SN51"/>